<reference evidence="6 7" key="1">
    <citation type="submission" date="2019-09" db="EMBL/GenBank/DDBJ databases">
        <title>Genomes of Cryomorphaceae.</title>
        <authorList>
            <person name="Bowman J.P."/>
        </authorList>
    </citation>
    <scope>NUCLEOTIDE SEQUENCE [LARGE SCALE GENOMIC DNA]</scope>
    <source>
        <strain evidence="6 7">KCTC 52047</strain>
    </source>
</reference>
<feature type="binding site" evidence="4">
    <location>
        <position position="106"/>
    </location>
    <ligand>
        <name>[4Fe-4S] cluster</name>
        <dbReference type="ChEBI" id="CHEBI:49883"/>
    </ligand>
</feature>
<comment type="similarity">
    <text evidence="1 4">Belongs to the PAPS reductase family. CysH subfamily.</text>
</comment>
<dbReference type="PANTHER" id="PTHR46509">
    <property type="entry name" value="PHOSPHOADENOSINE PHOSPHOSULFATE REDUCTASE"/>
    <property type="match status" value="1"/>
</dbReference>
<dbReference type="InterPro" id="IPR002500">
    <property type="entry name" value="PAPS_reduct_dom"/>
</dbReference>
<dbReference type="PIRSF" id="PIRSF000857">
    <property type="entry name" value="PAPS_reductase"/>
    <property type="match status" value="1"/>
</dbReference>
<evidence type="ECO:0000313" key="6">
    <source>
        <dbReference type="EMBL" id="KAB1064555.1"/>
    </source>
</evidence>
<keyword evidence="4" id="KW-0411">Iron-sulfur</keyword>
<organism evidence="6 7">
    <name type="scientific">Salibacter halophilus</name>
    <dbReference type="NCBI Taxonomy" id="1803916"/>
    <lineage>
        <taxon>Bacteria</taxon>
        <taxon>Pseudomonadati</taxon>
        <taxon>Bacteroidota</taxon>
        <taxon>Flavobacteriia</taxon>
        <taxon>Flavobacteriales</taxon>
        <taxon>Salibacteraceae</taxon>
        <taxon>Salibacter</taxon>
    </lineage>
</organism>
<accession>A0A6N6M590</accession>
<evidence type="ECO:0000256" key="2">
    <source>
        <dbReference type="ARBA" id="ARBA00023002"/>
    </source>
</evidence>
<comment type="subcellular location">
    <subcellularLocation>
        <location evidence="4">Cytoplasm</location>
    </subcellularLocation>
</comment>
<dbReference type="PANTHER" id="PTHR46509:SF1">
    <property type="entry name" value="PHOSPHOADENOSINE PHOSPHOSULFATE REDUCTASE"/>
    <property type="match status" value="1"/>
</dbReference>
<comment type="catalytic activity">
    <reaction evidence="4">
        <text>[thioredoxin]-disulfide + sulfite + AMP + 2 H(+) = adenosine 5'-phosphosulfate + [thioredoxin]-dithiol</text>
        <dbReference type="Rhea" id="RHEA:21976"/>
        <dbReference type="Rhea" id="RHEA-COMP:10698"/>
        <dbReference type="Rhea" id="RHEA-COMP:10700"/>
        <dbReference type="ChEBI" id="CHEBI:15378"/>
        <dbReference type="ChEBI" id="CHEBI:17359"/>
        <dbReference type="ChEBI" id="CHEBI:29950"/>
        <dbReference type="ChEBI" id="CHEBI:50058"/>
        <dbReference type="ChEBI" id="CHEBI:58243"/>
        <dbReference type="ChEBI" id="CHEBI:456215"/>
        <dbReference type="EC" id="1.8.4.10"/>
    </reaction>
</comment>
<feature type="binding site" evidence="4">
    <location>
        <position position="107"/>
    </location>
    <ligand>
        <name>[4Fe-4S] cluster</name>
        <dbReference type="ChEBI" id="CHEBI:49883"/>
    </ligand>
</feature>
<keyword evidence="4" id="KW-0408">Iron</keyword>
<feature type="active site" description="Nucleophile; cysteine thiosulfonate intermediate" evidence="4">
    <location>
        <position position="213"/>
    </location>
</feature>
<dbReference type="HAMAP" id="MF_00063">
    <property type="entry name" value="CysH"/>
    <property type="match status" value="1"/>
</dbReference>
<sequence>MKWVEKEQIRIEQQLSNWLSDGERICMSSSFQTHSIPLLHLISTVTPKVDVLFLNTGYHFPETLEFRDEICQQFGVEPVLVESFISKNFQRGQSGLLPFAEDPDRCCFLNKTQPMKEAMTGYDIWISGIRRDQNANRREMPELITTPDGKLRYHPILDWNSKMIHEYRKAFDLPTHPLEAKGYLSIGCEPCTQKFDLENNRDGRWQGMKKSECGLHTDLVSK</sequence>
<dbReference type="GO" id="GO:0046872">
    <property type="term" value="F:metal ion binding"/>
    <property type="evidence" value="ECO:0007669"/>
    <property type="project" value="UniProtKB-KW"/>
</dbReference>
<comment type="pathway">
    <text evidence="3 4">Sulfur metabolism; hydrogen sulfide biosynthesis; sulfite from sulfate.</text>
</comment>
<name>A0A6N6M590_9FLAO</name>
<gene>
    <name evidence="4" type="primary">cysH</name>
    <name evidence="6" type="ORF">F3059_06960</name>
</gene>
<dbReference type="InterPro" id="IPR004511">
    <property type="entry name" value="PAPS/APS_Rdtase"/>
</dbReference>
<dbReference type="Pfam" id="PF01507">
    <property type="entry name" value="PAPS_reduct"/>
    <property type="match status" value="1"/>
</dbReference>
<dbReference type="OrthoDB" id="9794018at2"/>
<dbReference type="Gene3D" id="3.40.50.620">
    <property type="entry name" value="HUPs"/>
    <property type="match status" value="1"/>
</dbReference>
<feature type="binding site" evidence="4">
    <location>
        <position position="191"/>
    </location>
    <ligand>
        <name>[4Fe-4S] cluster</name>
        <dbReference type="ChEBI" id="CHEBI:49883"/>
    </ligand>
</feature>
<proteinExistence type="inferred from homology"/>
<keyword evidence="7" id="KW-1185">Reference proteome</keyword>
<evidence type="ECO:0000256" key="1">
    <source>
        <dbReference type="ARBA" id="ARBA00009732"/>
    </source>
</evidence>
<keyword evidence="2 4" id="KW-0560">Oxidoreductase</keyword>
<evidence type="ECO:0000256" key="4">
    <source>
        <dbReference type="HAMAP-Rule" id="MF_00063"/>
    </source>
</evidence>
<dbReference type="GO" id="GO:0051539">
    <property type="term" value="F:4 iron, 4 sulfur cluster binding"/>
    <property type="evidence" value="ECO:0007669"/>
    <property type="project" value="UniProtKB-UniRule"/>
</dbReference>
<evidence type="ECO:0000256" key="3">
    <source>
        <dbReference type="ARBA" id="ARBA00024327"/>
    </source>
</evidence>
<dbReference type="GO" id="GO:0070814">
    <property type="term" value="P:hydrogen sulfide biosynthetic process"/>
    <property type="evidence" value="ECO:0007669"/>
    <property type="project" value="UniProtKB-UniRule"/>
</dbReference>
<dbReference type="GO" id="GO:0019379">
    <property type="term" value="P:sulfate assimilation, phosphoadenylyl sulfate reduction by phosphoadenylyl-sulfate reductase (thioredoxin)"/>
    <property type="evidence" value="ECO:0007669"/>
    <property type="project" value="UniProtKB-UniRule"/>
</dbReference>
<dbReference type="GO" id="GO:0043866">
    <property type="term" value="F:adenylyl-sulfate reductase (thioredoxin) activity"/>
    <property type="evidence" value="ECO:0007669"/>
    <property type="project" value="UniProtKB-EC"/>
</dbReference>
<dbReference type="SUPFAM" id="SSF52402">
    <property type="entry name" value="Adenine nucleotide alpha hydrolases-like"/>
    <property type="match status" value="1"/>
</dbReference>
<dbReference type="Proteomes" id="UP000435357">
    <property type="component" value="Unassembled WGS sequence"/>
</dbReference>
<dbReference type="EMBL" id="WACR01000005">
    <property type="protein sequence ID" value="KAB1064555.1"/>
    <property type="molecule type" value="Genomic_DNA"/>
</dbReference>
<dbReference type="NCBIfam" id="NF002537">
    <property type="entry name" value="PRK02090.1"/>
    <property type="match status" value="1"/>
</dbReference>
<dbReference type="AlphaFoldDB" id="A0A6N6M590"/>
<evidence type="ECO:0000259" key="5">
    <source>
        <dbReference type="Pfam" id="PF01507"/>
    </source>
</evidence>
<feature type="domain" description="Phosphoadenosine phosphosulphate reductase" evidence="5">
    <location>
        <begin position="25"/>
        <end position="194"/>
    </location>
</feature>
<dbReference type="EC" id="1.8.4.10" evidence="4"/>
<protein>
    <recommendedName>
        <fullName evidence="4">Adenosine 5'-phosphosulfate reductase</fullName>
        <shortName evidence="4">APS reductase</shortName>
        <ecNumber evidence="4">1.8.4.10</ecNumber>
    </recommendedName>
    <alternativeName>
        <fullName evidence="4">5'-adenylylsulfate reductase</fullName>
    </alternativeName>
    <alternativeName>
        <fullName evidence="4">Thioredoxin-dependent 5'-adenylylsulfate reductase</fullName>
    </alternativeName>
</protein>
<keyword evidence="4" id="KW-0479">Metal-binding</keyword>
<evidence type="ECO:0000313" key="7">
    <source>
        <dbReference type="Proteomes" id="UP000435357"/>
    </source>
</evidence>
<feature type="binding site" evidence="4">
    <location>
        <position position="188"/>
    </location>
    <ligand>
        <name>[4Fe-4S] cluster</name>
        <dbReference type="ChEBI" id="CHEBI:49883"/>
    </ligand>
</feature>
<dbReference type="GO" id="GO:0005737">
    <property type="term" value="C:cytoplasm"/>
    <property type="evidence" value="ECO:0007669"/>
    <property type="project" value="UniProtKB-SubCell"/>
</dbReference>
<comment type="cofactor">
    <cofactor evidence="4">
        <name>[4Fe-4S] cluster</name>
        <dbReference type="ChEBI" id="CHEBI:49883"/>
    </cofactor>
    <text evidence="4">Binds 1 [4Fe-4S] cluster per subunit.</text>
</comment>
<dbReference type="InterPro" id="IPR014729">
    <property type="entry name" value="Rossmann-like_a/b/a_fold"/>
</dbReference>
<comment type="caution">
    <text evidence="6">The sequence shown here is derived from an EMBL/GenBank/DDBJ whole genome shotgun (WGS) entry which is preliminary data.</text>
</comment>
<dbReference type="GO" id="GO:0004604">
    <property type="term" value="F:phosphoadenylyl-sulfate reductase (thioredoxin) activity"/>
    <property type="evidence" value="ECO:0007669"/>
    <property type="project" value="UniProtKB-UniRule"/>
</dbReference>
<comment type="function">
    <text evidence="4">Catalyzes the formation of sulfite from adenosine 5'-phosphosulfate (APS) using thioredoxin as an electron donor.</text>
</comment>
<keyword evidence="4" id="KW-0963">Cytoplasm</keyword>